<protein>
    <submittedName>
        <fullName evidence="1">Uncharacterized protein</fullName>
    </submittedName>
</protein>
<dbReference type="InterPro" id="IPR044605">
    <property type="entry name" value="At1g26460-like"/>
</dbReference>
<reference evidence="1" key="1">
    <citation type="submission" date="2023-05" db="EMBL/GenBank/DDBJ databases">
        <authorList>
            <person name="Huff M."/>
        </authorList>
    </citation>
    <scope>NUCLEOTIDE SEQUENCE</scope>
</reference>
<keyword evidence="2" id="KW-1185">Reference proteome</keyword>
<sequence length="147" mass="16255">MDQNKSLCPPCNYIADVAMQADNSELTYYALEFMAKWIARGENARPPVLQLLLSVDEGLVVSALGTAGRTYNSKLLDGSRAILKRSLRHKKVPNPESYLGKLYAHASLGNLQKAFGSLHELETGFGNLIIVQLSRYSSTNNGIFMIY</sequence>
<gene>
    <name evidence="1" type="ORF">FPE_LOCUS5070</name>
</gene>
<evidence type="ECO:0000313" key="1">
    <source>
        <dbReference type="EMBL" id="CAI9757640.1"/>
    </source>
</evidence>
<proteinExistence type="predicted"/>
<accession>A0AAD1YV96</accession>
<dbReference type="Proteomes" id="UP000834106">
    <property type="component" value="Chromosome 3"/>
</dbReference>
<dbReference type="AlphaFoldDB" id="A0AAD1YV96"/>
<dbReference type="PANTHER" id="PTHR47205">
    <property type="entry name" value="OS07G0599000 PROTEIN"/>
    <property type="match status" value="1"/>
</dbReference>
<name>A0AAD1YV96_9LAMI</name>
<dbReference type="EMBL" id="OU503038">
    <property type="protein sequence ID" value="CAI9757640.1"/>
    <property type="molecule type" value="Genomic_DNA"/>
</dbReference>
<organism evidence="1 2">
    <name type="scientific">Fraxinus pennsylvanica</name>
    <dbReference type="NCBI Taxonomy" id="56036"/>
    <lineage>
        <taxon>Eukaryota</taxon>
        <taxon>Viridiplantae</taxon>
        <taxon>Streptophyta</taxon>
        <taxon>Embryophyta</taxon>
        <taxon>Tracheophyta</taxon>
        <taxon>Spermatophyta</taxon>
        <taxon>Magnoliopsida</taxon>
        <taxon>eudicotyledons</taxon>
        <taxon>Gunneridae</taxon>
        <taxon>Pentapetalae</taxon>
        <taxon>asterids</taxon>
        <taxon>lamiids</taxon>
        <taxon>Lamiales</taxon>
        <taxon>Oleaceae</taxon>
        <taxon>Oleeae</taxon>
        <taxon>Fraxinus</taxon>
    </lineage>
</organism>
<dbReference type="PANTHER" id="PTHR47205:SF1">
    <property type="entry name" value="OS07G0599000 PROTEIN"/>
    <property type="match status" value="1"/>
</dbReference>
<evidence type="ECO:0000313" key="2">
    <source>
        <dbReference type="Proteomes" id="UP000834106"/>
    </source>
</evidence>